<dbReference type="Proteomes" id="UP001062846">
    <property type="component" value="Chromosome 8"/>
</dbReference>
<evidence type="ECO:0000313" key="1">
    <source>
        <dbReference type="EMBL" id="KAI8542977.1"/>
    </source>
</evidence>
<proteinExistence type="predicted"/>
<gene>
    <name evidence="1" type="ORF">RHMOL_Rhmol08G0182500</name>
</gene>
<organism evidence="1 2">
    <name type="scientific">Rhododendron molle</name>
    <name type="common">Chinese azalea</name>
    <name type="synonym">Azalea mollis</name>
    <dbReference type="NCBI Taxonomy" id="49168"/>
    <lineage>
        <taxon>Eukaryota</taxon>
        <taxon>Viridiplantae</taxon>
        <taxon>Streptophyta</taxon>
        <taxon>Embryophyta</taxon>
        <taxon>Tracheophyta</taxon>
        <taxon>Spermatophyta</taxon>
        <taxon>Magnoliopsida</taxon>
        <taxon>eudicotyledons</taxon>
        <taxon>Gunneridae</taxon>
        <taxon>Pentapetalae</taxon>
        <taxon>asterids</taxon>
        <taxon>Ericales</taxon>
        <taxon>Ericaceae</taxon>
        <taxon>Ericoideae</taxon>
        <taxon>Rhodoreae</taxon>
        <taxon>Rhododendron</taxon>
    </lineage>
</organism>
<comment type="caution">
    <text evidence="1">The sequence shown here is derived from an EMBL/GenBank/DDBJ whole genome shotgun (WGS) entry which is preliminary data.</text>
</comment>
<keyword evidence="2" id="KW-1185">Reference proteome</keyword>
<accession>A0ACC0MPN1</accession>
<evidence type="ECO:0000313" key="2">
    <source>
        <dbReference type="Proteomes" id="UP001062846"/>
    </source>
</evidence>
<reference evidence="1" key="1">
    <citation type="submission" date="2022-02" db="EMBL/GenBank/DDBJ databases">
        <title>Plant Genome Project.</title>
        <authorList>
            <person name="Zhang R.-G."/>
        </authorList>
    </citation>
    <scope>NUCLEOTIDE SEQUENCE</scope>
    <source>
        <strain evidence="1">AT1</strain>
    </source>
</reference>
<sequence>MFVGASPQRNTPLRFAGTKFGDQTRQRPSNLGRDLPSSVETIPKLGRNLQGSVEIFQARQATLHRSASSYPKLGSYLPQLGGHLPKLDEAR</sequence>
<dbReference type="EMBL" id="CM046395">
    <property type="protein sequence ID" value="KAI8542977.1"/>
    <property type="molecule type" value="Genomic_DNA"/>
</dbReference>
<name>A0ACC0MPN1_RHOML</name>
<protein>
    <submittedName>
        <fullName evidence="1">Uncharacterized protein</fullName>
    </submittedName>
</protein>